<evidence type="ECO:0000256" key="1">
    <source>
        <dbReference type="SAM" id="Phobius"/>
    </source>
</evidence>
<protein>
    <submittedName>
        <fullName evidence="2">Uncharacterized protein</fullName>
    </submittedName>
</protein>
<name>A0A6A5SMZ8_9PLEO</name>
<sequence>MMAVWIMRKLRMQGDDILYRHVPYTAFSSSEYFTAASVISGSHCEGGPNSRNFLVFLGSPVAASIVSGYLLSTRAIVRYRAVSRSPPANTLPVARSKTHGERLRSEAREGRDLRFDTDWGEITALATAFAWVIFVSAIVEKTVS</sequence>
<dbReference type="Proteomes" id="UP000800038">
    <property type="component" value="Unassembled WGS sequence"/>
</dbReference>
<accession>A0A6A5SMZ8</accession>
<dbReference type="EMBL" id="ML976100">
    <property type="protein sequence ID" value="KAF1938617.1"/>
    <property type="molecule type" value="Genomic_DNA"/>
</dbReference>
<gene>
    <name evidence="2" type="ORF">EJ02DRAFT_19166</name>
</gene>
<keyword evidence="1" id="KW-0472">Membrane</keyword>
<proteinExistence type="predicted"/>
<reference evidence="2" key="1">
    <citation type="journal article" date="2020" name="Stud. Mycol.">
        <title>101 Dothideomycetes genomes: a test case for predicting lifestyles and emergence of pathogens.</title>
        <authorList>
            <person name="Haridas S."/>
            <person name="Albert R."/>
            <person name="Binder M."/>
            <person name="Bloem J."/>
            <person name="Labutti K."/>
            <person name="Salamov A."/>
            <person name="Andreopoulos B."/>
            <person name="Baker S."/>
            <person name="Barry K."/>
            <person name="Bills G."/>
            <person name="Bluhm B."/>
            <person name="Cannon C."/>
            <person name="Castanera R."/>
            <person name="Culley D."/>
            <person name="Daum C."/>
            <person name="Ezra D."/>
            <person name="Gonzalez J."/>
            <person name="Henrissat B."/>
            <person name="Kuo A."/>
            <person name="Liang C."/>
            <person name="Lipzen A."/>
            <person name="Lutzoni F."/>
            <person name="Magnuson J."/>
            <person name="Mondo S."/>
            <person name="Nolan M."/>
            <person name="Ohm R."/>
            <person name="Pangilinan J."/>
            <person name="Park H.-J."/>
            <person name="Ramirez L."/>
            <person name="Alfaro M."/>
            <person name="Sun H."/>
            <person name="Tritt A."/>
            <person name="Yoshinaga Y."/>
            <person name="Zwiers L.-H."/>
            <person name="Turgeon B."/>
            <person name="Goodwin S."/>
            <person name="Spatafora J."/>
            <person name="Crous P."/>
            <person name="Grigoriev I."/>
        </authorList>
    </citation>
    <scope>NUCLEOTIDE SEQUENCE</scope>
    <source>
        <strain evidence="2">CBS 161.51</strain>
    </source>
</reference>
<keyword evidence="1" id="KW-0812">Transmembrane</keyword>
<evidence type="ECO:0000313" key="2">
    <source>
        <dbReference type="EMBL" id="KAF1938617.1"/>
    </source>
</evidence>
<organism evidence="2 3">
    <name type="scientific">Clathrospora elynae</name>
    <dbReference type="NCBI Taxonomy" id="706981"/>
    <lineage>
        <taxon>Eukaryota</taxon>
        <taxon>Fungi</taxon>
        <taxon>Dikarya</taxon>
        <taxon>Ascomycota</taxon>
        <taxon>Pezizomycotina</taxon>
        <taxon>Dothideomycetes</taxon>
        <taxon>Pleosporomycetidae</taxon>
        <taxon>Pleosporales</taxon>
        <taxon>Diademaceae</taxon>
        <taxon>Clathrospora</taxon>
    </lineage>
</organism>
<evidence type="ECO:0000313" key="3">
    <source>
        <dbReference type="Proteomes" id="UP000800038"/>
    </source>
</evidence>
<dbReference type="AlphaFoldDB" id="A0A6A5SMZ8"/>
<keyword evidence="1" id="KW-1133">Transmembrane helix</keyword>
<keyword evidence="3" id="KW-1185">Reference proteome</keyword>
<feature type="transmembrane region" description="Helical" evidence="1">
    <location>
        <begin position="119"/>
        <end position="139"/>
    </location>
</feature>
<feature type="transmembrane region" description="Helical" evidence="1">
    <location>
        <begin position="53"/>
        <end position="71"/>
    </location>
</feature>